<reference evidence="5 6" key="1">
    <citation type="submission" date="2023-07" db="EMBL/GenBank/DDBJ databases">
        <title>Sequencing the genomes of 1000 actinobacteria strains.</title>
        <authorList>
            <person name="Klenk H.-P."/>
        </authorList>
    </citation>
    <scope>NUCLEOTIDE SEQUENCE [LARGE SCALE GENOMIC DNA]</scope>
    <source>
        <strain evidence="5 6">DSM 14555</strain>
    </source>
</reference>
<accession>A0ABU1J9J1</accession>
<organism evidence="5 6">
    <name type="scientific">Arthrobacter russicus</name>
    <dbReference type="NCBI Taxonomy" id="172040"/>
    <lineage>
        <taxon>Bacteria</taxon>
        <taxon>Bacillati</taxon>
        <taxon>Actinomycetota</taxon>
        <taxon>Actinomycetes</taxon>
        <taxon>Micrococcales</taxon>
        <taxon>Micrococcaceae</taxon>
        <taxon>Arthrobacter</taxon>
    </lineage>
</organism>
<dbReference type="CDD" id="cd13590">
    <property type="entry name" value="PBP2_PotD_PotF_like"/>
    <property type="match status" value="1"/>
</dbReference>
<name>A0ABU1J9J1_9MICC</name>
<dbReference type="Proteomes" id="UP001185069">
    <property type="component" value="Unassembled WGS sequence"/>
</dbReference>
<dbReference type="PRINTS" id="PR00909">
    <property type="entry name" value="SPERMDNBNDNG"/>
</dbReference>
<keyword evidence="3" id="KW-0732">Signal</keyword>
<evidence type="ECO:0000256" key="1">
    <source>
        <dbReference type="ARBA" id="ARBA00004418"/>
    </source>
</evidence>
<sequence>MATIRALVPTQLERRMKTPAFGRRALLAGFGIGALGALTGCRAEGFAPSAVPNGNIGSNLNIYTWGDYSDPANLEEFGRQGVQVQTDSFASNEELIAKLGATRGTSGYDIVVPTSTYLTLMSKNGLLEKLDLGKIPNLANLDPEFQDSIADPQNAYAVCKNWGTTGFLYDSTVINRPMNSWADFLEAAQNEASNNVSLLEDPAEIAVIYLAAKGYDPLSTDPKIVAECADYLTNQLAPHVRAFSSTPQNFIIQGSMTLVHAFNGDARRGYLEAENPERWKWVFPTPTANRWMDTWAIPVGVQHPDAAYAFINFMLQPDQALKDVDYIGYSTGLTGQRELAEAAGLKMLDVLFPPAEILDRLVSLEITEASGAWVDMYGAMQAKAGA</sequence>
<evidence type="ECO:0000256" key="2">
    <source>
        <dbReference type="ARBA" id="ARBA00022448"/>
    </source>
</evidence>
<dbReference type="InterPro" id="IPR006059">
    <property type="entry name" value="SBP"/>
</dbReference>
<protein>
    <submittedName>
        <fullName evidence="5">Spermidine/putrescine transport system substrate-binding protein</fullName>
    </submittedName>
</protein>
<evidence type="ECO:0000256" key="3">
    <source>
        <dbReference type="ARBA" id="ARBA00022729"/>
    </source>
</evidence>
<dbReference type="Pfam" id="PF13416">
    <property type="entry name" value="SBP_bac_8"/>
    <property type="match status" value="1"/>
</dbReference>
<dbReference type="SUPFAM" id="SSF53850">
    <property type="entry name" value="Periplasmic binding protein-like II"/>
    <property type="match status" value="1"/>
</dbReference>
<evidence type="ECO:0000256" key="4">
    <source>
        <dbReference type="ARBA" id="ARBA00022764"/>
    </source>
</evidence>
<dbReference type="EMBL" id="JAVDQF010000001">
    <property type="protein sequence ID" value="MDR6268829.1"/>
    <property type="molecule type" value="Genomic_DNA"/>
</dbReference>
<evidence type="ECO:0000313" key="5">
    <source>
        <dbReference type="EMBL" id="MDR6268829.1"/>
    </source>
</evidence>
<keyword evidence="6" id="KW-1185">Reference proteome</keyword>
<dbReference type="PANTHER" id="PTHR30222:SF17">
    <property type="entry name" value="SPERMIDINE_PUTRESCINE-BINDING PERIPLASMIC PROTEIN"/>
    <property type="match status" value="1"/>
</dbReference>
<keyword evidence="4" id="KW-0574">Periplasm</keyword>
<comment type="caution">
    <text evidence="5">The sequence shown here is derived from an EMBL/GenBank/DDBJ whole genome shotgun (WGS) entry which is preliminary data.</text>
</comment>
<dbReference type="Gene3D" id="3.40.190.10">
    <property type="entry name" value="Periplasmic binding protein-like II"/>
    <property type="match status" value="2"/>
</dbReference>
<evidence type="ECO:0000313" key="6">
    <source>
        <dbReference type="Proteomes" id="UP001185069"/>
    </source>
</evidence>
<gene>
    <name evidence="5" type="ORF">JOE69_001067</name>
</gene>
<dbReference type="InterPro" id="IPR001188">
    <property type="entry name" value="Sperm_putr-bd"/>
</dbReference>
<dbReference type="RefSeq" id="WP_309796710.1">
    <property type="nucleotide sequence ID" value="NZ_BAAAHY010000006.1"/>
</dbReference>
<keyword evidence="2" id="KW-0813">Transport</keyword>
<proteinExistence type="predicted"/>
<dbReference type="PANTHER" id="PTHR30222">
    <property type="entry name" value="SPERMIDINE/PUTRESCINE-BINDING PERIPLASMIC PROTEIN"/>
    <property type="match status" value="1"/>
</dbReference>
<comment type="subcellular location">
    <subcellularLocation>
        <location evidence="1">Periplasm</location>
    </subcellularLocation>
</comment>